<evidence type="ECO:0000256" key="3">
    <source>
        <dbReference type="ARBA" id="ARBA00022840"/>
    </source>
</evidence>
<dbReference type="InterPro" id="IPR003593">
    <property type="entry name" value="AAA+_ATPase"/>
</dbReference>
<dbReference type="InterPro" id="IPR003960">
    <property type="entry name" value="ATPase_AAA_CS"/>
</dbReference>
<keyword evidence="3 4" id="KW-0067">ATP-binding</keyword>
<reference evidence="7 8" key="1">
    <citation type="submission" date="2018-05" db="EMBL/GenBank/DDBJ databases">
        <title>Genome sequencing and assembly of the regulated plant pathogen Lachnellula willkommii and related sister species for the development of diagnostic species identification markers.</title>
        <authorList>
            <person name="Giroux E."/>
            <person name="Bilodeau G."/>
        </authorList>
    </citation>
    <scope>NUCLEOTIDE SEQUENCE [LARGE SCALE GENOMIC DNA]</scope>
    <source>
        <strain evidence="7 8">CBS 197.66</strain>
    </source>
</reference>
<dbReference type="GO" id="GO:0005524">
    <property type="term" value="F:ATP binding"/>
    <property type="evidence" value="ECO:0007669"/>
    <property type="project" value="UniProtKB-KW"/>
</dbReference>
<evidence type="ECO:0000256" key="4">
    <source>
        <dbReference type="RuleBase" id="RU003651"/>
    </source>
</evidence>
<gene>
    <name evidence="7" type="ORF">LSUB1_G000507</name>
</gene>
<dbReference type="GO" id="GO:0016887">
    <property type="term" value="F:ATP hydrolysis activity"/>
    <property type="evidence" value="ECO:0007669"/>
    <property type="project" value="InterPro"/>
</dbReference>
<organism evidence="7 8">
    <name type="scientific">Lachnellula subtilissima</name>
    <dbReference type="NCBI Taxonomy" id="602034"/>
    <lineage>
        <taxon>Eukaryota</taxon>
        <taxon>Fungi</taxon>
        <taxon>Dikarya</taxon>
        <taxon>Ascomycota</taxon>
        <taxon>Pezizomycotina</taxon>
        <taxon>Leotiomycetes</taxon>
        <taxon>Helotiales</taxon>
        <taxon>Lachnaceae</taxon>
        <taxon>Lachnellula</taxon>
    </lineage>
</organism>
<evidence type="ECO:0000256" key="2">
    <source>
        <dbReference type="ARBA" id="ARBA00022741"/>
    </source>
</evidence>
<dbReference type="Pfam" id="PF00004">
    <property type="entry name" value="AAA"/>
    <property type="match status" value="1"/>
</dbReference>
<evidence type="ECO:0000256" key="1">
    <source>
        <dbReference type="ARBA" id="ARBA00006914"/>
    </source>
</evidence>
<proteinExistence type="inferred from homology"/>
<accession>A0A8H8RZ79</accession>
<dbReference type="FunFam" id="3.40.50.300:FF:000365">
    <property type="entry name" value="Ribosome biogenesis ATPase RIX7"/>
    <property type="match status" value="1"/>
</dbReference>
<dbReference type="PANTHER" id="PTHR48470:SF1">
    <property type="entry name" value="CELL DIVISION CONTROL PROTEIN 48 C ISOFORM 1"/>
    <property type="match status" value="1"/>
</dbReference>
<dbReference type="EMBL" id="QGMJ01000061">
    <property type="protein sequence ID" value="TVY43592.1"/>
    <property type="molecule type" value="Genomic_DNA"/>
</dbReference>
<evidence type="ECO:0000256" key="5">
    <source>
        <dbReference type="SAM" id="MobiDB-lite"/>
    </source>
</evidence>
<evidence type="ECO:0000259" key="6">
    <source>
        <dbReference type="SMART" id="SM00382"/>
    </source>
</evidence>
<comment type="caution">
    <text evidence="7">The sequence shown here is derived from an EMBL/GenBank/DDBJ whole genome shotgun (WGS) entry which is preliminary data.</text>
</comment>
<feature type="region of interest" description="Disordered" evidence="5">
    <location>
        <begin position="117"/>
        <end position="183"/>
    </location>
</feature>
<dbReference type="InterPro" id="IPR027417">
    <property type="entry name" value="P-loop_NTPase"/>
</dbReference>
<evidence type="ECO:0000313" key="7">
    <source>
        <dbReference type="EMBL" id="TVY43592.1"/>
    </source>
</evidence>
<protein>
    <submittedName>
        <fullName evidence="7">Putative AAA domain-containing protein</fullName>
    </submittedName>
</protein>
<feature type="compositionally biased region" description="Polar residues" evidence="5">
    <location>
        <begin position="117"/>
        <end position="133"/>
    </location>
</feature>
<keyword evidence="2 4" id="KW-0547">Nucleotide-binding</keyword>
<name>A0A8H8RZ79_9HELO</name>
<dbReference type="InterPro" id="IPR003959">
    <property type="entry name" value="ATPase_AAA_core"/>
</dbReference>
<dbReference type="SUPFAM" id="SSF52540">
    <property type="entry name" value="P-loop containing nucleoside triphosphate hydrolases"/>
    <property type="match status" value="1"/>
</dbReference>
<feature type="domain" description="AAA+ ATPase" evidence="6">
    <location>
        <begin position="218"/>
        <end position="358"/>
    </location>
</feature>
<dbReference type="Proteomes" id="UP000462212">
    <property type="component" value="Unassembled WGS sequence"/>
</dbReference>
<dbReference type="PROSITE" id="PS00674">
    <property type="entry name" value="AAA"/>
    <property type="match status" value="1"/>
</dbReference>
<dbReference type="PANTHER" id="PTHR48470">
    <property type="entry name" value="CELL DIVISION CONTROL PROTEIN 48 C ISOFORM 1"/>
    <property type="match status" value="1"/>
</dbReference>
<dbReference type="Gene3D" id="1.10.8.60">
    <property type="match status" value="1"/>
</dbReference>
<dbReference type="InterPro" id="IPR055278">
    <property type="entry name" value="CDC48c"/>
</dbReference>
<dbReference type="OrthoDB" id="27435at2759"/>
<feature type="compositionally biased region" description="Basic and acidic residues" evidence="5">
    <location>
        <begin position="167"/>
        <end position="178"/>
    </location>
</feature>
<evidence type="ECO:0000313" key="8">
    <source>
        <dbReference type="Proteomes" id="UP000462212"/>
    </source>
</evidence>
<dbReference type="SMART" id="SM00382">
    <property type="entry name" value="AAA"/>
    <property type="match status" value="1"/>
</dbReference>
<comment type="similarity">
    <text evidence="1 4">Belongs to the AAA ATPase family.</text>
</comment>
<dbReference type="AlphaFoldDB" id="A0A8H8RZ79"/>
<dbReference type="Gene3D" id="3.40.50.300">
    <property type="entry name" value="P-loop containing nucleotide triphosphate hydrolases"/>
    <property type="match status" value="1"/>
</dbReference>
<sequence>MVPRTTQRPTLSQALDKEIYQIVRKLADDQQYASANKLTVSTVYDWIKHSNSSLKRRPKKLLESCIERVLDVLKSEELDDADSLEGDFEGIDDSVPPPVKDHNIMNRSIVRMWANPTSATTPRENSPMESTPTDPIHTIPISESMNSPAKADRNATGEPKPKRRKGDRGPVKELDRKPPTGVALEDLGGVDDVILALNEAVAMPMCYPKLYLRRGIDPPRGVLLHGPPGCGKTMIAHAFAAEIGVSYIPLSAPSLVAGMSGESEKKIREVFEEAKKLAPCLVFIDEIDVIMGKRESAQREMEKRIVAQMLTCMDDMALEKTGGKPVIIIAATNRPDSLDPALRRAGRFNKEINLGVPNEQAREKILQALTKKLDLPEDLTTEL</sequence>
<keyword evidence="8" id="KW-1185">Reference proteome</keyword>